<feature type="transmembrane region" description="Helical" evidence="5">
    <location>
        <begin position="389"/>
        <end position="411"/>
    </location>
</feature>
<feature type="transmembrane region" description="Helical" evidence="5">
    <location>
        <begin position="187"/>
        <end position="206"/>
    </location>
</feature>
<sequence>MKKEVPRVDKDNVADKKEEFQSVDYDELLSSAGEFGRYQFLLFIATFPTNVYGAFSYFSQMFMTEASPNHWCWIPELENLTEIDRRNLAIPADPESPFRYSRCAAYVANWSEVLITGQKPNSTWGVQTCQHGWEFNKSEIPYPTVSSEFGWVCDKDSYQATAQSIFFMGSIVGGFLIGWIADRYGRIPAIVSCNLIGFVGGVISIFATDFLQFSACRFLFGISYDNCMMMMYLLVLEYVAPKYRTLVANLPPAIFYTLAVVTLPWISLACGHWKTISLATSVPMLLVVIAPFILPESPRWLLSKGRVDDAINKIKNISKVNKKEVPQGLIDQFKKTIENNDKQESYGIMTILKNPMIRKAFISLCVLFMCSMIIFDALIRTIGGLEFDFFLSFTFVSMTEFPSLLILTLILDLTGRKWLSIVFLVNVCVFSVMCIFIGQGLPSVICTVIARFSVNFAINATQQWAAEILPTPVRGSGTSIVHICSYVSTIISPYIVYSGNFVTWLPHFIIGCTALLGASCAFMLPETAGKDIPHTLKDAEDLMSNQKAFDIPFLRKKTDELAGNTNASFEMN</sequence>
<dbReference type="AlphaFoldDB" id="A0AAV1K0R3"/>
<gene>
    <name evidence="7" type="ORF">LNINA_LOCUS13535</name>
</gene>
<feature type="transmembrane region" description="Helical" evidence="5">
    <location>
        <begin position="361"/>
        <end position="383"/>
    </location>
</feature>
<accession>A0AAV1K0R3</accession>
<dbReference type="InterPro" id="IPR020846">
    <property type="entry name" value="MFS_dom"/>
</dbReference>
<evidence type="ECO:0000313" key="8">
    <source>
        <dbReference type="Proteomes" id="UP001497472"/>
    </source>
</evidence>
<dbReference type="GO" id="GO:0016020">
    <property type="term" value="C:membrane"/>
    <property type="evidence" value="ECO:0007669"/>
    <property type="project" value="UniProtKB-SubCell"/>
</dbReference>
<evidence type="ECO:0000256" key="4">
    <source>
        <dbReference type="ARBA" id="ARBA00023136"/>
    </source>
</evidence>
<dbReference type="EMBL" id="CAVLEF010000279">
    <property type="protein sequence ID" value="CAK1554643.1"/>
    <property type="molecule type" value="Genomic_DNA"/>
</dbReference>
<evidence type="ECO:0000259" key="6">
    <source>
        <dbReference type="PROSITE" id="PS50850"/>
    </source>
</evidence>
<feature type="domain" description="Major facilitator superfamily (MFS) profile" evidence="6">
    <location>
        <begin position="97"/>
        <end position="529"/>
    </location>
</feature>
<dbReference type="Pfam" id="PF00083">
    <property type="entry name" value="Sugar_tr"/>
    <property type="match status" value="1"/>
</dbReference>
<comment type="caution">
    <text evidence="7">The sequence shown here is derived from an EMBL/GenBank/DDBJ whole genome shotgun (WGS) entry which is preliminary data.</text>
</comment>
<feature type="transmembrane region" description="Helical" evidence="5">
    <location>
        <begin position="272"/>
        <end position="294"/>
    </location>
</feature>
<feature type="transmembrane region" description="Helical" evidence="5">
    <location>
        <begin position="40"/>
        <end position="58"/>
    </location>
</feature>
<proteinExistence type="predicted"/>
<keyword evidence="4 5" id="KW-0472">Membrane</keyword>
<keyword evidence="3 5" id="KW-1133">Transmembrane helix</keyword>
<organism evidence="7 8">
    <name type="scientific">Leptosia nina</name>
    <dbReference type="NCBI Taxonomy" id="320188"/>
    <lineage>
        <taxon>Eukaryota</taxon>
        <taxon>Metazoa</taxon>
        <taxon>Ecdysozoa</taxon>
        <taxon>Arthropoda</taxon>
        <taxon>Hexapoda</taxon>
        <taxon>Insecta</taxon>
        <taxon>Pterygota</taxon>
        <taxon>Neoptera</taxon>
        <taxon>Endopterygota</taxon>
        <taxon>Lepidoptera</taxon>
        <taxon>Glossata</taxon>
        <taxon>Ditrysia</taxon>
        <taxon>Papilionoidea</taxon>
        <taxon>Pieridae</taxon>
        <taxon>Pierinae</taxon>
        <taxon>Leptosia</taxon>
    </lineage>
</organism>
<dbReference type="Gene3D" id="1.20.1250.20">
    <property type="entry name" value="MFS general substrate transporter like domains"/>
    <property type="match status" value="1"/>
</dbReference>
<name>A0AAV1K0R3_9NEOP</name>
<evidence type="ECO:0000256" key="1">
    <source>
        <dbReference type="ARBA" id="ARBA00004141"/>
    </source>
</evidence>
<evidence type="ECO:0000256" key="3">
    <source>
        <dbReference type="ARBA" id="ARBA00022989"/>
    </source>
</evidence>
<evidence type="ECO:0000256" key="2">
    <source>
        <dbReference type="ARBA" id="ARBA00022692"/>
    </source>
</evidence>
<keyword evidence="2 5" id="KW-0812">Transmembrane</keyword>
<protein>
    <recommendedName>
        <fullName evidence="6">Major facilitator superfamily (MFS) profile domain-containing protein</fullName>
    </recommendedName>
</protein>
<dbReference type="Proteomes" id="UP001497472">
    <property type="component" value="Unassembled WGS sequence"/>
</dbReference>
<dbReference type="PANTHER" id="PTHR24064">
    <property type="entry name" value="SOLUTE CARRIER FAMILY 22 MEMBER"/>
    <property type="match status" value="1"/>
</dbReference>
<feature type="transmembrane region" description="Helical" evidence="5">
    <location>
        <begin position="160"/>
        <end position="180"/>
    </location>
</feature>
<evidence type="ECO:0000313" key="7">
    <source>
        <dbReference type="EMBL" id="CAK1554643.1"/>
    </source>
</evidence>
<feature type="transmembrane region" description="Helical" evidence="5">
    <location>
        <begin position="418"/>
        <end position="438"/>
    </location>
</feature>
<evidence type="ECO:0000256" key="5">
    <source>
        <dbReference type="SAM" id="Phobius"/>
    </source>
</evidence>
<feature type="transmembrane region" description="Helical" evidence="5">
    <location>
        <begin position="246"/>
        <end position="266"/>
    </location>
</feature>
<feature type="transmembrane region" description="Helical" evidence="5">
    <location>
        <begin position="504"/>
        <end position="524"/>
    </location>
</feature>
<keyword evidence="8" id="KW-1185">Reference proteome</keyword>
<feature type="transmembrane region" description="Helical" evidence="5">
    <location>
        <begin position="218"/>
        <end position="239"/>
    </location>
</feature>
<dbReference type="GO" id="GO:0022857">
    <property type="term" value="F:transmembrane transporter activity"/>
    <property type="evidence" value="ECO:0007669"/>
    <property type="project" value="InterPro"/>
</dbReference>
<comment type="subcellular location">
    <subcellularLocation>
        <location evidence="1">Membrane</location>
        <topology evidence="1">Multi-pass membrane protein</topology>
    </subcellularLocation>
</comment>
<reference evidence="7 8" key="1">
    <citation type="submission" date="2023-11" db="EMBL/GenBank/DDBJ databases">
        <authorList>
            <person name="Okamura Y."/>
        </authorList>
    </citation>
    <scope>NUCLEOTIDE SEQUENCE [LARGE SCALE GENOMIC DNA]</scope>
</reference>
<dbReference type="InterPro" id="IPR005828">
    <property type="entry name" value="MFS_sugar_transport-like"/>
</dbReference>
<dbReference type="InterPro" id="IPR036259">
    <property type="entry name" value="MFS_trans_sf"/>
</dbReference>
<dbReference type="PROSITE" id="PS50850">
    <property type="entry name" value="MFS"/>
    <property type="match status" value="1"/>
</dbReference>
<dbReference type="SUPFAM" id="SSF103473">
    <property type="entry name" value="MFS general substrate transporter"/>
    <property type="match status" value="1"/>
</dbReference>